<protein>
    <submittedName>
        <fullName evidence="1">Uncharacterized protein</fullName>
    </submittedName>
</protein>
<evidence type="ECO:0000313" key="1">
    <source>
        <dbReference type="EMBL" id="JAH04069.1"/>
    </source>
</evidence>
<organism evidence="1">
    <name type="scientific">Anguilla anguilla</name>
    <name type="common">European freshwater eel</name>
    <name type="synonym">Muraena anguilla</name>
    <dbReference type="NCBI Taxonomy" id="7936"/>
    <lineage>
        <taxon>Eukaryota</taxon>
        <taxon>Metazoa</taxon>
        <taxon>Chordata</taxon>
        <taxon>Craniata</taxon>
        <taxon>Vertebrata</taxon>
        <taxon>Euteleostomi</taxon>
        <taxon>Actinopterygii</taxon>
        <taxon>Neopterygii</taxon>
        <taxon>Teleostei</taxon>
        <taxon>Anguilliformes</taxon>
        <taxon>Anguillidae</taxon>
        <taxon>Anguilla</taxon>
    </lineage>
</organism>
<reference evidence="1" key="1">
    <citation type="submission" date="2014-11" db="EMBL/GenBank/DDBJ databases">
        <authorList>
            <person name="Amaro Gonzalez C."/>
        </authorList>
    </citation>
    <scope>NUCLEOTIDE SEQUENCE</scope>
</reference>
<dbReference type="AlphaFoldDB" id="A0A0E9PHQ4"/>
<sequence>MTLLFIKNMPMKTFSDYPLENKVG</sequence>
<proteinExistence type="predicted"/>
<accession>A0A0E9PHQ4</accession>
<name>A0A0E9PHQ4_ANGAN</name>
<reference evidence="1" key="2">
    <citation type="journal article" date="2015" name="Fish Shellfish Immunol.">
        <title>Early steps in the European eel (Anguilla anguilla)-Vibrio vulnificus interaction in the gills: Role of the RtxA13 toxin.</title>
        <authorList>
            <person name="Callol A."/>
            <person name="Pajuelo D."/>
            <person name="Ebbesson L."/>
            <person name="Teles M."/>
            <person name="MacKenzie S."/>
            <person name="Amaro C."/>
        </authorList>
    </citation>
    <scope>NUCLEOTIDE SEQUENCE</scope>
</reference>
<dbReference type="EMBL" id="GBXM01104508">
    <property type="protein sequence ID" value="JAH04069.1"/>
    <property type="molecule type" value="Transcribed_RNA"/>
</dbReference>